<feature type="region of interest" description="Disordered" evidence="6">
    <location>
        <begin position="1"/>
        <end position="21"/>
    </location>
</feature>
<evidence type="ECO:0000256" key="1">
    <source>
        <dbReference type="ARBA" id="ARBA00004123"/>
    </source>
</evidence>
<evidence type="ECO:0000256" key="5">
    <source>
        <dbReference type="ARBA" id="ARBA00023242"/>
    </source>
</evidence>
<dbReference type="OrthoDB" id="309640at2759"/>
<dbReference type="InterPro" id="IPR050815">
    <property type="entry name" value="TF_fung"/>
</dbReference>
<dbReference type="AlphaFoldDB" id="A0A6A6C2F9"/>
<evidence type="ECO:0000256" key="2">
    <source>
        <dbReference type="ARBA" id="ARBA00022723"/>
    </source>
</evidence>
<dbReference type="GO" id="GO:0006351">
    <property type="term" value="P:DNA-templated transcription"/>
    <property type="evidence" value="ECO:0007669"/>
    <property type="project" value="InterPro"/>
</dbReference>
<gene>
    <name evidence="8" type="ORF">M409DRAFT_28503</name>
</gene>
<protein>
    <recommendedName>
        <fullName evidence="7">Xylanolytic transcriptional activator regulatory domain-containing protein</fullName>
    </recommendedName>
</protein>
<organism evidence="8 9">
    <name type="scientific">Zasmidium cellare ATCC 36951</name>
    <dbReference type="NCBI Taxonomy" id="1080233"/>
    <lineage>
        <taxon>Eukaryota</taxon>
        <taxon>Fungi</taxon>
        <taxon>Dikarya</taxon>
        <taxon>Ascomycota</taxon>
        <taxon>Pezizomycotina</taxon>
        <taxon>Dothideomycetes</taxon>
        <taxon>Dothideomycetidae</taxon>
        <taxon>Mycosphaerellales</taxon>
        <taxon>Mycosphaerellaceae</taxon>
        <taxon>Zasmidium</taxon>
    </lineage>
</organism>
<reference evidence="8" key="1">
    <citation type="journal article" date="2020" name="Stud. Mycol.">
        <title>101 Dothideomycetes genomes: a test case for predicting lifestyles and emergence of pathogens.</title>
        <authorList>
            <person name="Haridas S."/>
            <person name="Albert R."/>
            <person name="Binder M."/>
            <person name="Bloem J."/>
            <person name="Labutti K."/>
            <person name="Salamov A."/>
            <person name="Andreopoulos B."/>
            <person name="Baker S."/>
            <person name="Barry K."/>
            <person name="Bills G."/>
            <person name="Bluhm B."/>
            <person name="Cannon C."/>
            <person name="Castanera R."/>
            <person name="Culley D."/>
            <person name="Daum C."/>
            <person name="Ezra D."/>
            <person name="Gonzalez J."/>
            <person name="Henrissat B."/>
            <person name="Kuo A."/>
            <person name="Liang C."/>
            <person name="Lipzen A."/>
            <person name="Lutzoni F."/>
            <person name="Magnuson J."/>
            <person name="Mondo S."/>
            <person name="Nolan M."/>
            <person name="Ohm R."/>
            <person name="Pangilinan J."/>
            <person name="Park H.-J."/>
            <person name="Ramirez L."/>
            <person name="Alfaro M."/>
            <person name="Sun H."/>
            <person name="Tritt A."/>
            <person name="Yoshinaga Y."/>
            <person name="Zwiers L.-H."/>
            <person name="Turgeon B."/>
            <person name="Goodwin S."/>
            <person name="Spatafora J."/>
            <person name="Crous P."/>
            <person name="Grigoriev I."/>
        </authorList>
    </citation>
    <scope>NUCLEOTIDE SEQUENCE</scope>
    <source>
        <strain evidence="8">ATCC 36951</strain>
    </source>
</reference>
<comment type="subcellular location">
    <subcellularLocation>
        <location evidence="1">Nucleus</location>
    </subcellularLocation>
</comment>
<dbReference type="GO" id="GO:0000981">
    <property type="term" value="F:DNA-binding transcription factor activity, RNA polymerase II-specific"/>
    <property type="evidence" value="ECO:0007669"/>
    <property type="project" value="InterPro"/>
</dbReference>
<dbReference type="GO" id="GO:0003677">
    <property type="term" value="F:DNA binding"/>
    <property type="evidence" value="ECO:0007669"/>
    <property type="project" value="InterPro"/>
</dbReference>
<dbReference type="EMBL" id="ML993621">
    <property type="protein sequence ID" value="KAF2161175.1"/>
    <property type="molecule type" value="Genomic_DNA"/>
</dbReference>
<name>A0A6A6C2F9_ZASCE</name>
<dbReference type="GO" id="GO:0005634">
    <property type="term" value="C:nucleus"/>
    <property type="evidence" value="ECO:0007669"/>
    <property type="project" value="UniProtKB-SubCell"/>
</dbReference>
<evidence type="ECO:0000256" key="6">
    <source>
        <dbReference type="SAM" id="MobiDB-lite"/>
    </source>
</evidence>
<dbReference type="CDD" id="cd12148">
    <property type="entry name" value="fungal_TF_MHR"/>
    <property type="match status" value="1"/>
</dbReference>
<accession>A0A6A6C2F9</accession>
<evidence type="ECO:0000313" key="8">
    <source>
        <dbReference type="EMBL" id="KAF2161175.1"/>
    </source>
</evidence>
<dbReference type="InterPro" id="IPR007219">
    <property type="entry name" value="XnlR_reg_dom"/>
</dbReference>
<dbReference type="Pfam" id="PF04082">
    <property type="entry name" value="Fungal_trans"/>
    <property type="match status" value="1"/>
</dbReference>
<dbReference type="GeneID" id="54562337"/>
<evidence type="ECO:0000256" key="3">
    <source>
        <dbReference type="ARBA" id="ARBA00023015"/>
    </source>
</evidence>
<dbReference type="PANTHER" id="PTHR47338">
    <property type="entry name" value="ZN(II)2CYS6 TRANSCRIPTION FACTOR (EUROFUNG)-RELATED"/>
    <property type="match status" value="1"/>
</dbReference>
<evidence type="ECO:0000259" key="7">
    <source>
        <dbReference type="Pfam" id="PF04082"/>
    </source>
</evidence>
<keyword evidence="9" id="KW-1185">Reference proteome</keyword>
<dbReference type="Proteomes" id="UP000799537">
    <property type="component" value="Unassembled WGS sequence"/>
</dbReference>
<dbReference type="RefSeq" id="XP_033662064.1">
    <property type="nucleotide sequence ID" value="XM_033809065.1"/>
</dbReference>
<proteinExistence type="predicted"/>
<evidence type="ECO:0000313" key="9">
    <source>
        <dbReference type="Proteomes" id="UP000799537"/>
    </source>
</evidence>
<keyword evidence="4" id="KW-0804">Transcription</keyword>
<keyword evidence="3" id="KW-0805">Transcription regulation</keyword>
<evidence type="ECO:0000256" key="4">
    <source>
        <dbReference type="ARBA" id="ARBA00023163"/>
    </source>
</evidence>
<feature type="domain" description="Xylanolytic transcriptional activator regulatory" evidence="7">
    <location>
        <begin position="43"/>
        <end position="296"/>
    </location>
</feature>
<keyword evidence="5" id="KW-0539">Nucleus</keyword>
<dbReference type="GO" id="GO:0008270">
    <property type="term" value="F:zinc ion binding"/>
    <property type="evidence" value="ECO:0007669"/>
    <property type="project" value="InterPro"/>
</dbReference>
<sequence length="574" mass="63401">MPGMPPAPTTVPSGMPIDPAVGDTTISLNDQPLPTHLQKLLTDTYFVCVFNSSLIFHRPTFEREWAEGRLPQHSLLATCAFATNFLAPGTALGRQHAAELRSLGDLKEAGMQWALRAGREALITIDQPTLAGAQTCQVLALYWFSHGDSRRNTMFSGIAYRAVRTILFDPRTGVNYTNVPKWQDAETIRRCFWAGWVTNVINSDHYIVGSSSDIRALHLPLPSTEHAYYDGVDEPTVTLASPPTSHSTTPNAMAETLRVLQLWGRIRDNIETRRTSPAKEQLTTIYALQNELSSWYSNLPPSLSYCKRNLYEQLVMKQHTMFALMHAVYNQSRLVLHSSLVPHFSGVALSEGVPIEAVRVSAEIALSSAQSLSQLGADLLALEWDPAQIAPFFGYCMYWARVQILYEAQMSKVNGDHPTVRSDGAQSTGYSELDHVAGTRRDAGRLAEPLEDSVLQYGLRKLKPNVDVDDGSPTAQELENALNSEPIAEVIQDGVQPLNFSSAPQSISPVAPMYSRTLADDLAMLAAQPVDMNQQQPMNFLWADGANDWWQLGWDESAQGGLPFGDFFGMTDAM</sequence>
<dbReference type="PANTHER" id="PTHR47338:SF5">
    <property type="entry name" value="ZN(II)2CYS6 TRANSCRIPTION FACTOR (EUROFUNG)"/>
    <property type="match status" value="1"/>
</dbReference>
<keyword evidence="2" id="KW-0479">Metal-binding</keyword>